<dbReference type="KEGG" id="wsu:WS0196"/>
<dbReference type="AlphaFoldDB" id="Q7MAJ9"/>
<evidence type="ECO:0000256" key="5">
    <source>
        <dbReference type="ARBA" id="ARBA00022862"/>
    </source>
</evidence>
<gene>
    <name evidence="17" type="primary">BCP</name>
    <name evidence="17" type="ordered locus">WS0196</name>
</gene>
<dbReference type="PROSITE" id="PS51352">
    <property type="entry name" value="THIOREDOXIN_2"/>
    <property type="match status" value="1"/>
</dbReference>
<evidence type="ECO:0000313" key="17">
    <source>
        <dbReference type="EMBL" id="CAE09356.1"/>
    </source>
</evidence>
<dbReference type="InterPro" id="IPR050924">
    <property type="entry name" value="Peroxiredoxin_BCP/PrxQ"/>
</dbReference>
<dbReference type="InterPro" id="IPR024706">
    <property type="entry name" value="Peroxiredoxin_AhpC-typ"/>
</dbReference>
<dbReference type="InterPro" id="IPR000866">
    <property type="entry name" value="AhpC/TSA"/>
</dbReference>
<comment type="similarity">
    <text evidence="10">Belongs to the peroxiredoxin family. BCP/PrxQ subfamily.</text>
</comment>
<sequence>MESAPAFCLKNQDEAEICLRDLKGAWIILYFYPKDSTPGCTQEACDFTESLPRFETLQAIVLGVSPDSPRSHQNFIAKSDLKITLLSDPTKEVAKAFGAWGEKKLYGKVSEGIIRSTFIIDPQGRIAHAWRRVKVAGHAKEVLETLEKLQKS</sequence>
<dbReference type="SUPFAM" id="SSF52833">
    <property type="entry name" value="Thioredoxin-like"/>
    <property type="match status" value="1"/>
</dbReference>
<evidence type="ECO:0000256" key="7">
    <source>
        <dbReference type="ARBA" id="ARBA00023157"/>
    </source>
</evidence>
<evidence type="ECO:0000256" key="9">
    <source>
        <dbReference type="ARBA" id="ARBA00032824"/>
    </source>
</evidence>
<dbReference type="InterPro" id="IPR013766">
    <property type="entry name" value="Thioredoxin_domain"/>
</dbReference>
<reference evidence="17 18" key="1">
    <citation type="journal article" date="2003" name="Proc. Natl. Acad. Sci. U.S.A.">
        <title>Complete genome sequence and analysis of Wolinella succinogenes.</title>
        <authorList>
            <person name="Baar C."/>
            <person name="Eppinger M."/>
            <person name="Raddatz G."/>
            <person name="Simon JM."/>
            <person name="Lanz C."/>
            <person name="Klimmek O."/>
            <person name="Nandakumar R."/>
            <person name="Gross R."/>
            <person name="Rosinus A."/>
            <person name="Keller H."/>
            <person name="Jagtap P."/>
            <person name="Linke B."/>
            <person name="Meyer F."/>
            <person name="Lederer H."/>
            <person name="Schuster S.C."/>
        </authorList>
    </citation>
    <scope>NUCLEOTIDE SEQUENCE [LARGE SCALE GENOMIC DNA]</scope>
    <source>
        <strain evidence="18">ATCC 29543 / DSM 1740 / CCUG 13145 / JCM 31913 / LMG 7466 / NCTC 11488 / FDC 602W</strain>
    </source>
</reference>
<dbReference type="RefSeq" id="WP_011138156.1">
    <property type="nucleotide sequence ID" value="NC_005090.1"/>
</dbReference>
<dbReference type="CDD" id="cd03017">
    <property type="entry name" value="PRX_BCP"/>
    <property type="match status" value="1"/>
</dbReference>
<evidence type="ECO:0000256" key="11">
    <source>
        <dbReference type="ARBA" id="ARBA00042639"/>
    </source>
</evidence>
<keyword evidence="6" id="KW-0560">Oxidoreductase</keyword>
<comment type="function">
    <text evidence="1">Thiol-specific peroxidase that catalyzes the reduction of hydrogen peroxide and organic hydroperoxides to water and alcohols, respectively. Plays a role in cell protection against oxidative stress by detoxifying peroxides and as sensor of hydrogen peroxide-mediated signaling events.</text>
</comment>
<organism evidence="18">
    <name type="scientific">Wolinella succinogenes (strain ATCC 29543 / DSM 1740 / CCUG 13145 / JCM 31913 / LMG 7466 / NCTC 11488 / FDC 602W)</name>
    <name type="common">Vibrio succinogenes</name>
    <dbReference type="NCBI Taxonomy" id="273121"/>
    <lineage>
        <taxon>Bacteria</taxon>
        <taxon>Pseudomonadati</taxon>
        <taxon>Campylobacterota</taxon>
        <taxon>Epsilonproteobacteria</taxon>
        <taxon>Campylobacterales</taxon>
        <taxon>Helicobacteraceae</taxon>
        <taxon>Wolinella</taxon>
    </lineage>
</organism>
<feature type="active site" description="Cysteine sulfenic acid (-SOH) intermediate; for peroxidase activity" evidence="15">
    <location>
        <position position="40"/>
    </location>
</feature>
<dbReference type="NCBIfam" id="NF006960">
    <property type="entry name" value="PRK09437.1"/>
    <property type="match status" value="1"/>
</dbReference>
<dbReference type="EMBL" id="BX571657">
    <property type="protein sequence ID" value="CAE09356.1"/>
    <property type="molecule type" value="Genomic_DNA"/>
</dbReference>
<dbReference type="eggNOG" id="COG1225">
    <property type="taxonomic scope" value="Bacteria"/>
</dbReference>
<proteinExistence type="inferred from homology"/>
<dbReference type="PANTHER" id="PTHR42801">
    <property type="entry name" value="THIOREDOXIN-DEPENDENT PEROXIDE REDUCTASE"/>
    <property type="match status" value="1"/>
</dbReference>
<evidence type="ECO:0000259" key="16">
    <source>
        <dbReference type="PROSITE" id="PS51352"/>
    </source>
</evidence>
<dbReference type="GO" id="GO:0005737">
    <property type="term" value="C:cytoplasm"/>
    <property type="evidence" value="ECO:0007669"/>
    <property type="project" value="TreeGrafter"/>
</dbReference>
<feature type="domain" description="Thioredoxin" evidence="16">
    <location>
        <begin position="1"/>
        <end position="151"/>
    </location>
</feature>
<evidence type="ECO:0000256" key="4">
    <source>
        <dbReference type="ARBA" id="ARBA00022559"/>
    </source>
</evidence>
<comment type="subunit">
    <text evidence="2">Monomer.</text>
</comment>
<dbReference type="STRING" id="273121.WS0196"/>
<evidence type="ECO:0000256" key="13">
    <source>
        <dbReference type="ARBA" id="ARBA00072587"/>
    </source>
</evidence>
<keyword evidence="7" id="KW-1015">Disulfide bond</keyword>
<dbReference type="GO" id="GO:0034599">
    <property type="term" value="P:cellular response to oxidative stress"/>
    <property type="evidence" value="ECO:0007669"/>
    <property type="project" value="TreeGrafter"/>
</dbReference>
<dbReference type="HOGENOM" id="CLU_042529_14_1_7"/>
<dbReference type="PIRSF" id="PIRSF000239">
    <property type="entry name" value="AHPC"/>
    <property type="match status" value="1"/>
</dbReference>
<evidence type="ECO:0000256" key="2">
    <source>
        <dbReference type="ARBA" id="ARBA00011245"/>
    </source>
</evidence>
<dbReference type="GO" id="GO:0008379">
    <property type="term" value="F:thioredoxin peroxidase activity"/>
    <property type="evidence" value="ECO:0007669"/>
    <property type="project" value="TreeGrafter"/>
</dbReference>
<evidence type="ECO:0000256" key="1">
    <source>
        <dbReference type="ARBA" id="ARBA00003330"/>
    </source>
</evidence>
<evidence type="ECO:0000313" key="18">
    <source>
        <dbReference type="Proteomes" id="UP000000422"/>
    </source>
</evidence>
<comment type="catalytic activity">
    <reaction evidence="12">
        <text>a hydroperoxide + [thioredoxin]-dithiol = an alcohol + [thioredoxin]-disulfide + H2O</text>
        <dbReference type="Rhea" id="RHEA:62620"/>
        <dbReference type="Rhea" id="RHEA-COMP:10698"/>
        <dbReference type="Rhea" id="RHEA-COMP:10700"/>
        <dbReference type="ChEBI" id="CHEBI:15377"/>
        <dbReference type="ChEBI" id="CHEBI:29950"/>
        <dbReference type="ChEBI" id="CHEBI:30879"/>
        <dbReference type="ChEBI" id="CHEBI:35924"/>
        <dbReference type="ChEBI" id="CHEBI:50058"/>
        <dbReference type="EC" id="1.11.1.24"/>
    </reaction>
</comment>
<evidence type="ECO:0000256" key="10">
    <source>
        <dbReference type="ARBA" id="ARBA00038489"/>
    </source>
</evidence>
<keyword evidence="18" id="KW-1185">Reference proteome</keyword>
<evidence type="ECO:0000256" key="3">
    <source>
        <dbReference type="ARBA" id="ARBA00013017"/>
    </source>
</evidence>
<dbReference type="Pfam" id="PF00578">
    <property type="entry name" value="AhpC-TSA"/>
    <property type="match status" value="1"/>
</dbReference>
<evidence type="ECO:0000256" key="8">
    <source>
        <dbReference type="ARBA" id="ARBA00023284"/>
    </source>
</evidence>
<dbReference type="Gene3D" id="3.40.30.10">
    <property type="entry name" value="Glutaredoxin"/>
    <property type="match status" value="1"/>
</dbReference>
<dbReference type="GO" id="GO:0045454">
    <property type="term" value="P:cell redox homeostasis"/>
    <property type="evidence" value="ECO:0007669"/>
    <property type="project" value="TreeGrafter"/>
</dbReference>
<evidence type="ECO:0000256" key="6">
    <source>
        <dbReference type="ARBA" id="ARBA00023002"/>
    </source>
</evidence>
<dbReference type="Proteomes" id="UP000000422">
    <property type="component" value="Chromosome"/>
</dbReference>
<evidence type="ECO:0000256" key="12">
    <source>
        <dbReference type="ARBA" id="ARBA00049091"/>
    </source>
</evidence>
<evidence type="ECO:0000256" key="15">
    <source>
        <dbReference type="PIRSR" id="PIRSR000239-1"/>
    </source>
</evidence>
<dbReference type="FunFam" id="3.40.30.10:FF:000007">
    <property type="entry name" value="Thioredoxin-dependent thiol peroxidase"/>
    <property type="match status" value="1"/>
</dbReference>
<accession>Q7MAJ9</accession>
<dbReference type="EC" id="1.11.1.24" evidence="3"/>
<protein>
    <recommendedName>
        <fullName evidence="13">Putative peroxiredoxin bcp</fullName>
        <ecNumber evidence="3">1.11.1.24</ecNumber>
    </recommendedName>
    <alternativeName>
        <fullName evidence="14">Bacterioferritin comigratory protein homolog</fullName>
    </alternativeName>
    <alternativeName>
        <fullName evidence="9">Thioredoxin peroxidase</fullName>
    </alternativeName>
    <alternativeName>
        <fullName evidence="11">Thioredoxin-dependent peroxiredoxin Bcp</fullName>
    </alternativeName>
</protein>
<dbReference type="PANTHER" id="PTHR42801:SF4">
    <property type="entry name" value="AHPC_TSA FAMILY PROTEIN"/>
    <property type="match status" value="1"/>
</dbReference>
<dbReference type="InterPro" id="IPR036249">
    <property type="entry name" value="Thioredoxin-like_sf"/>
</dbReference>
<keyword evidence="5" id="KW-0049">Antioxidant</keyword>
<evidence type="ECO:0000256" key="14">
    <source>
        <dbReference type="ARBA" id="ARBA00078138"/>
    </source>
</evidence>
<keyword evidence="4" id="KW-0575">Peroxidase</keyword>
<name>Q7MAJ9_WOLSU</name>
<keyword evidence="8" id="KW-0676">Redox-active center</keyword>